<dbReference type="Proteomes" id="UP000321562">
    <property type="component" value="Unassembled WGS sequence"/>
</dbReference>
<name>A0A5C6S981_9RHOB</name>
<feature type="transmembrane region" description="Helical" evidence="6">
    <location>
        <begin position="15"/>
        <end position="38"/>
    </location>
</feature>
<keyword evidence="5 6" id="KW-0472">Membrane</keyword>
<evidence type="ECO:0000313" key="8">
    <source>
        <dbReference type="EMBL" id="TXB70958.1"/>
    </source>
</evidence>
<evidence type="ECO:0000256" key="3">
    <source>
        <dbReference type="ARBA" id="ARBA00022692"/>
    </source>
</evidence>
<feature type="transmembrane region" description="Helical" evidence="6">
    <location>
        <begin position="50"/>
        <end position="71"/>
    </location>
</feature>
<dbReference type="OrthoDB" id="9784014at2"/>
<comment type="caution">
    <text evidence="8">The sequence shown here is derived from an EMBL/GenBank/DDBJ whole genome shotgun (WGS) entry which is preliminary data.</text>
</comment>
<keyword evidence="2" id="KW-1003">Cell membrane</keyword>
<dbReference type="InterPro" id="IPR003838">
    <property type="entry name" value="ABC3_permease_C"/>
</dbReference>
<keyword evidence="3 6" id="KW-0812">Transmembrane</keyword>
<dbReference type="PANTHER" id="PTHR43738:SF2">
    <property type="entry name" value="ABC TRANSPORTER PERMEASE"/>
    <property type="match status" value="1"/>
</dbReference>
<accession>A0A5C6S981</accession>
<evidence type="ECO:0000256" key="5">
    <source>
        <dbReference type="ARBA" id="ARBA00023136"/>
    </source>
</evidence>
<organism evidence="8 9">
    <name type="scientific">Paracoccus aurantiacus</name>
    <dbReference type="NCBI Taxonomy" id="2599412"/>
    <lineage>
        <taxon>Bacteria</taxon>
        <taxon>Pseudomonadati</taxon>
        <taxon>Pseudomonadota</taxon>
        <taxon>Alphaproteobacteria</taxon>
        <taxon>Rhodobacterales</taxon>
        <taxon>Paracoccaceae</taxon>
        <taxon>Paracoccus</taxon>
    </lineage>
</organism>
<protein>
    <submittedName>
        <fullName evidence="8">FtsX-like permease family protein</fullName>
    </submittedName>
</protein>
<dbReference type="GO" id="GO:0005886">
    <property type="term" value="C:plasma membrane"/>
    <property type="evidence" value="ECO:0007669"/>
    <property type="project" value="UniProtKB-SubCell"/>
</dbReference>
<sequence length="436" mass="46240">MPEIWAGLPVWAQEILLVLARVAPAVVLGFLVLRGFRIAPLLGGLLRRQAWISAVFCALIAVSVALTTGILSQERGIREGSARAADKFDLIVAAPGSEMTAMLAAVFLQPADMALLDGAIFDRIAARPEVDLAAPIAFGDSWQGAQVVGTTAPFVMHLSGDLAEGRMFETETEAIAGARVQLSLGAHFSPAHGEGHAAEDDAHGDFEYEIVGRMPLTGTPWDRALLVPVESVWSVHGLANGHDASSQDKLGPPFDPALFPGTPVILVRARSLAATYGLQAMFSQQDSMAFFPGAVLGRLHGLLGDIRKVMGVMSVLTQVLVTVGVLAGLMMLTRLIARRLALLRAIGAPRRFVFALVWSYAVVLVVAGTLLGLVIGIVAAKLISAAITAQTDILVQARPGWPEVRMAAAFVSLTSILALLPAFMTMRRNVARDLRG</sequence>
<gene>
    <name evidence="8" type="ORF">FQV27_03690</name>
</gene>
<evidence type="ECO:0000256" key="1">
    <source>
        <dbReference type="ARBA" id="ARBA00004651"/>
    </source>
</evidence>
<dbReference type="RefSeq" id="WP_147096440.1">
    <property type="nucleotide sequence ID" value="NZ_JBHUFH010000002.1"/>
</dbReference>
<keyword evidence="4 6" id="KW-1133">Transmembrane helix</keyword>
<dbReference type="AlphaFoldDB" id="A0A5C6S981"/>
<comment type="subcellular location">
    <subcellularLocation>
        <location evidence="1">Cell membrane</location>
        <topology evidence="1">Multi-pass membrane protein</topology>
    </subcellularLocation>
</comment>
<evidence type="ECO:0000256" key="4">
    <source>
        <dbReference type="ARBA" id="ARBA00022989"/>
    </source>
</evidence>
<dbReference type="InterPro" id="IPR051125">
    <property type="entry name" value="ABC-4/HrtB_transporter"/>
</dbReference>
<feature type="transmembrane region" description="Helical" evidence="6">
    <location>
        <begin position="406"/>
        <end position="426"/>
    </location>
</feature>
<dbReference type="PANTHER" id="PTHR43738">
    <property type="entry name" value="ABC TRANSPORTER, MEMBRANE PROTEIN"/>
    <property type="match status" value="1"/>
</dbReference>
<keyword evidence="9" id="KW-1185">Reference proteome</keyword>
<evidence type="ECO:0000256" key="6">
    <source>
        <dbReference type="SAM" id="Phobius"/>
    </source>
</evidence>
<reference evidence="8 9" key="1">
    <citation type="submission" date="2019-08" db="EMBL/GenBank/DDBJ databases">
        <authorList>
            <person name="Ye J."/>
        </authorList>
    </citation>
    <scope>NUCLEOTIDE SEQUENCE [LARGE SCALE GENOMIC DNA]</scope>
    <source>
        <strain evidence="8 9">TK008</strain>
    </source>
</reference>
<feature type="transmembrane region" description="Helical" evidence="6">
    <location>
        <begin position="353"/>
        <end position="386"/>
    </location>
</feature>
<dbReference type="Pfam" id="PF02687">
    <property type="entry name" value="FtsX"/>
    <property type="match status" value="1"/>
</dbReference>
<dbReference type="EMBL" id="VOPL01000001">
    <property type="protein sequence ID" value="TXB70958.1"/>
    <property type="molecule type" value="Genomic_DNA"/>
</dbReference>
<evidence type="ECO:0000259" key="7">
    <source>
        <dbReference type="Pfam" id="PF02687"/>
    </source>
</evidence>
<proteinExistence type="predicted"/>
<feature type="domain" description="ABC3 transporter permease C-terminal" evidence="7">
    <location>
        <begin position="313"/>
        <end position="429"/>
    </location>
</feature>
<evidence type="ECO:0000313" key="9">
    <source>
        <dbReference type="Proteomes" id="UP000321562"/>
    </source>
</evidence>
<evidence type="ECO:0000256" key="2">
    <source>
        <dbReference type="ARBA" id="ARBA00022475"/>
    </source>
</evidence>
<feature type="transmembrane region" description="Helical" evidence="6">
    <location>
        <begin position="309"/>
        <end position="332"/>
    </location>
</feature>